<sequence>MTGREFTQQHGDPADWSTADIEAQQNLAAIDALPRTTTVLVLPARQTTPDHTPAA</sequence>
<name>A0ABU4N1U9_9ACTN</name>
<gene>
    <name evidence="1" type="ORF">PV383_35990</name>
</gene>
<comment type="caution">
    <text evidence="1">The sequence shown here is derived from an EMBL/GenBank/DDBJ whole genome shotgun (WGS) entry which is preliminary data.</text>
</comment>
<accession>A0ABU4N1U9</accession>
<evidence type="ECO:0000313" key="1">
    <source>
        <dbReference type="EMBL" id="MDX3042545.1"/>
    </source>
</evidence>
<keyword evidence="2" id="KW-1185">Reference proteome</keyword>
<dbReference type="RefSeq" id="WP_193382854.1">
    <property type="nucleotide sequence ID" value="NZ_JABXWI010000031.1"/>
</dbReference>
<evidence type="ECO:0000313" key="2">
    <source>
        <dbReference type="Proteomes" id="UP001282474"/>
    </source>
</evidence>
<proteinExistence type="predicted"/>
<reference evidence="1 2" key="1">
    <citation type="journal article" date="2023" name="Microb. Genom.">
        <title>Mesoterricola silvestris gen. nov., sp. nov., Mesoterricola sediminis sp. nov., Geothrix oryzae sp. nov., Geothrix edaphica sp. nov., Geothrix rubra sp. nov., and Geothrix limicola sp. nov., six novel members of Acidobacteriota isolated from soils.</title>
        <authorList>
            <person name="Weisberg A.J."/>
            <person name="Pearce E."/>
            <person name="Kramer C.G."/>
            <person name="Chang J.H."/>
            <person name="Clarke C.R."/>
        </authorList>
    </citation>
    <scope>NUCLEOTIDE SEQUENCE [LARGE SCALE GENOMIC DNA]</scope>
    <source>
        <strain evidence="1 2">NE20-4-1</strain>
    </source>
</reference>
<dbReference type="Proteomes" id="UP001282474">
    <property type="component" value="Unassembled WGS sequence"/>
</dbReference>
<organism evidence="1 2">
    <name type="scientific">Streptomyces caniscabiei</name>
    <dbReference type="NCBI Taxonomy" id="2746961"/>
    <lineage>
        <taxon>Bacteria</taxon>
        <taxon>Bacillati</taxon>
        <taxon>Actinomycetota</taxon>
        <taxon>Actinomycetes</taxon>
        <taxon>Kitasatosporales</taxon>
        <taxon>Streptomycetaceae</taxon>
        <taxon>Streptomyces</taxon>
    </lineage>
</organism>
<protein>
    <submittedName>
        <fullName evidence="1">Uncharacterized protein</fullName>
    </submittedName>
</protein>
<dbReference type="EMBL" id="JARAWJ010000039">
    <property type="protein sequence ID" value="MDX3042545.1"/>
    <property type="molecule type" value="Genomic_DNA"/>
</dbReference>